<sequence>MSSSWGAVCRAKQGQTVSGDMYFVQEYAEGKLIASVIDGLGGGVEAARAAQLALNTLQKHPDMPLQELIRQAHTALHNTRGAVIGVVRLDIAQAQASYIGVGNIGVQVYSRQPIKPISKNGILGFRLPTLLELHYTYDPGDLFVLYSDGISQHFAQDTSISIRQPPQTMADSILAGYGKTSDDATVLVIKTSEHA</sequence>
<dbReference type="PANTHER" id="PTHR35801:SF1">
    <property type="entry name" value="PHOSPHOSERINE PHOSPHATASE RSBX"/>
    <property type="match status" value="1"/>
</dbReference>
<dbReference type="EMBL" id="LJCR01001205">
    <property type="protein sequence ID" value="KPV50809.1"/>
    <property type="molecule type" value="Genomic_DNA"/>
</dbReference>
<comment type="caution">
    <text evidence="2">The sequence shown here is derived from an EMBL/GenBank/DDBJ whole genome shotgun (WGS) entry which is preliminary data.</text>
</comment>
<dbReference type="PATRIC" id="fig|186479.3.peg.929"/>
<dbReference type="InterPro" id="IPR039248">
    <property type="entry name" value="Ptase_RsbX"/>
</dbReference>
<dbReference type="Pfam" id="PF07228">
    <property type="entry name" value="SpoIIE"/>
    <property type="match status" value="1"/>
</dbReference>
<dbReference type="SUPFAM" id="SSF81606">
    <property type="entry name" value="PP2C-like"/>
    <property type="match status" value="1"/>
</dbReference>
<evidence type="ECO:0000259" key="1">
    <source>
        <dbReference type="SMART" id="SM00331"/>
    </source>
</evidence>
<dbReference type="InterPro" id="IPR001932">
    <property type="entry name" value="PPM-type_phosphatase-like_dom"/>
</dbReference>
<keyword evidence="3" id="KW-1185">Reference proteome</keyword>
<dbReference type="InterPro" id="IPR036457">
    <property type="entry name" value="PPM-type-like_dom_sf"/>
</dbReference>
<dbReference type="PANTHER" id="PTHR35801">
    <property type="entry name" value="PHOSPHOSERINE PHOSPHATASE RSBX"/>
    <property type="match status" value="1"/>
</dbReference>
<protein>
    <submittedName>
        <fullName evidence="2">Stage II sporulation protein E</fullName>
    </submittedName>
</protein>
<reference evidence="2 3" key="1">
    <citation type="submission" date="2015-09" db="EMBL/GenBank/DDBJ databases">
        <title>Draft genome sequence of Kouleothrix aurantiaca JCM 19913.</title>
        <authorList>
            <person name="Hemp J."/>
        </authorList>
    </citation>
    <scope>NUCLEOTIDE SEQUENCE [LARGE SCALE GENOMIC DNA]</scope>
    <source>
        <strain evidence="2 3">COM-B</strain>
    </source>
</reference>
<dbReference type="Proteomes" id="UP000050509">
    <property type="component" value="Unassembled WGS sequence"/>
</dbReference>
<evidence type="ECO:0000313" key="2">
    <source>
        <dbReference type="EMBL" id="KPV50809.1"/>
    </source>
</evidence>
<gene>
    <name evidence="2" type="ORF">SE17_24770</name>
</gene>
<name>A0A0P9DLF0_9CHLR</name>
<accession>A0A0P9DLF0</accession>
<proteinExistence type="predicted"/>
<feature type="domain" description="PPM-type phosphatase" evidence="1">
    <location>
        <begin position="2"/>
        <end position="191"/>
    </location>
</feature>
<dbReference type="Gene3D" id="3.60.40.10">
    <property type="entry name" value="PPM-type phosphatase domain"/>
    <property type="match status" value="1"/>
</dbReference>
<organism evidence="2 3">
    <name type="scientific">Kouleothrix aurantiaca</name>
    <dbReference type="NCBI Taxonomy" id="186479"/>
    <lineage>
        <taxon>Bacteria</taxon>
        <taxon>Bacillati</taxon>
        <taxon>Chloroflexota</taxon>
        <taxon>Chloroflexia</taxon>
        <taxon>Chloroflexales</taxon>
        <taxon>Roseiflexineae</taxon>
        <taxon>Roseiflexaceae</taxon>
        <taxon>Kouleothrix</taxon>
    </lineage>
</organism>
<dbReference type="SMART" id="SM00331">
    <property type="entry name" value="PP2C_SIG"/>
    <property type="match status" value="1"/>
</dbReference>
<evidence type="ECO:0000313" key="3">
    <source>
        <dbReference type="Proteomes" id="UP000050509"/>
    </source>
</evidence>
<dbReference type="AlphaFoldDB" id="A0A0P9DLF0"/>